<dbReference type="OrthoDB" id="19923at2759"/>
<dbReference type="InterPro" id="IPR001781">
    <property type="entry name" value="Znf_LIM"/>
</dbReference>
<dbReference type="Gene3D" id="2.10.110.10">
    <property type="entry name" value="Cysteine Rich Protein"/>
    <property type="match status" value="1"/>
</dbReference>
<feature type="compositionally biased region" description="Basic and acidic residues" evidence="4">
    <location>
        <begin position="607"/>
        <end position="625"/>
    </location>
</feature>
<feature type="region of interest" description="Disordered" evidence="4">
    <location>
        <begin position="456"/>
        <end position="477"/>
    </location>
</feature>
<protein>
    <recommendedName>
        <fullName evidence="5">LIM zinc-binding domain-containing protein</fullName>
    </recommendedName>
</protein>
<evidence type="ECO:0000259" key="5">
    <source>
        <dbReference type="PROSITE" id="PS50023"/>
    </source>
</evidence>
<gene>
    <name evidence="6" type="ORF">EJ04DRAFT_572841</name>
</gene>
<organism evidence="6 7">
    <name type="scientific">Polyplosphaeria fusca</name>
    <dbReference type="NCBI Taxonomy" id="682080"/>
    <lineage>
        <taxon>Eukaryota</taxon>
        <taxon>Fungi</taxon>
        <taxon>Dikarya</taxon>
        <taxon>Ascomycota</taxon>
        <taxon>Pezizomycotina</taxon>
        <taxon>Dothideomycetes</taxon>
        <taxon>Pleosporomycetidae</taxon>
        <taxon>Pleosporales</taxon>
        <taxon>Tetraplosphaeriaceae</taxon>
        <taxon>Polyplosphaeria</taxon>
    </lineage>
</organism>
<keyword evidence="1 3" id="KW-0479">Metal-binding</keyword>
<feature type="region of interest" description="Disordered" evidence="4">
    <location>
        <begin position="358"/>
        <end position="389"/>
    </location>
</feature>
<dbReference type="PROSITE" id="PS00478">
    <property type="entry name" value="LIM_DOMAIN_1"/>
    <property type="match status" value="1"/>
</dbReference>
<sequence length="633" mass="69307">MDPISAAAGAIGALAQAIDLGFTIYSLIDGVKGAPDHIRRLSVEMHGLYSVLTLLSSSLESQKAKAQGFPVHMVNNIKELIDSCIGLFYEIKKVLKPFLDADGRANVVLSLKKGLKWEVVKKEHVENLRISLANNKATLELAISTFNLFNSSQTIDMVAHLQKDVRRLRRQMQQKDRMITGHPQVSGISAYSQSLAADDAYNDPMRRFLARTASVASRASTSSTLIELDSIFSEDVSKLGQLTEYAGEDAPESYLGLNAEYYSDGTEKAVVESYSDNVVSNIPHEVQEKPSIFDISKSVPMPKTLSWKKLFWKNDTKSRSLDTGAHPNANFNTLASSEQPEAEGILPPTDRMFAEPQNFTHTPPAVTVDTSSYFEEPSQGDGPHLTKSLTSPDVQQFNTQEIALPPIPPRSISTPAIRRAVSYGNLDAHSPVRLSGNPYTLADPPPATDREFLLPSLRKPPTPTPAKTPPTTTDPSTPCGACKLPIQTARHYRLASSAWHAACFRCSSCNIPLSSSPSPPFLLADNFLVCSSCSWKCQKCDAPIEEHAAGDAHSDAFARLQTLTPRQLGCSGLFFCHECNRSIKNLRYVRTKQGVFCLGCQNPMMSEGERRRRDGEREGGRERPVLVEGGGSA</sequence>
<evidence type="ECO:0000313" key="7">
    <source>
        <dbReference type="Proteomes" id="UP000799444"/>
    </source>
</evidence>
<comment type="caution">
    <text evidence="6">The sequence shown here is derived from an EMBL/GenBank/DDBJ whole genome shotgun (WGS) entry which is preliminary data.</text>
</comment>
<reference evidence="6" key="1">
    <citation type="journal article" date="2020" name="Stud. Mycol.">
        <title>101 Dothideomycetes genomes: a test case for predicting lifestyles and emergence of pathogens.</title>
        <authorList>
            <person name="Haridas S."/>
            <person name="Albert R."/>
            <person name="Binder M."/>
            <person name="Bloem J."/>
            <person name="Labutti K."/>
            <person name="Salamov A."/>
            <person name="Andreopoulos B."/>
            <person name="Baker S."/>
            <person name="Barry K."/>
            <person name="Bills G."/>
            <person name="Bluhm B."/>
            <person name="Cannon C."/>
            <person name="Castanera R."/>
            <person name="Culley D."/>
            <person name="Daum C."/>
            <person name="Ezra D."/>
            <person name="Gonzalez J."/>
            <person name="Henrissat B."/>
            <person name="Kuo A."/>
            <person name="Liang C."/>
            <person name="Lipzen A."/>
            <person name="Lutzoni F."/>
            <person name="Magnuson J."/>
            <person name="Mondo S."/>
            <person name="Nolan M."/>
            <person name="Ohm R."/>
            <person name="Pangilinan J."/>
            <person name="Park H.-J."/>
            <person name="Ramirez L."/>
            <person name="Alfaro M."/>
            <person name="Sun H."/>
            <person name="Tritt A."/>
            <person name="Yoshinaga Y."/>
            <person name="Zwiers L.-H."/>
            <person name="Turgeon B."/>
            <person name="Goodwin S."/>
            <person name="Spatafora J."/>
            <person name="Crous P."/>
            <person name="Grigoriev I."/>
        </authorList>
    </citation>
    <scope>NUCLEOTIDE SEQUENCE</scope>
    <source>
        <strain evidence="6">CBS 125425</strain>
    </source>
</reference>
<feature type="compositionally biased region" description="Pro residues" evidence="4">
    <location>
        <begin position="458"/>
        <end position="468"/>
    </location>
</feature>
<evidence type="ECO:0000313" key="6">
    <source>
        <dbReference type="EMBL" id="KAF2739689.1"/>
    </source>
</evidence>
<dbReference type="GO" id="GO:0030695">
    <property type="term" value="F:GTPase regulator activity"/>
    <property type="evidence" value="ECO:0007669"/>
    <property type="project" value="UniProtKB-ARBA"/>
</dbReference>
<dbReference type="Pfam" id="PF00412">
    <property type="entry name" value="LIM"/>
    <property type="match status" value="1"/>
</dbReference>
<dbReference type="InterPro" id="IPR031348">
    <property type="entry name" value="PigL_N"/>
</dbReference>
<dbReference type="SMART" id="SM00132">
    <property type="entry name" value="LIM"/>
    <property type="match status" value="1"/>
</dbReference>
<evidence type="ECO:0000256" key="4">
    <source>
        <dbReference type="SAM" id="MobiDB-lite"/>
    </source>
</evidence>
<name>A0A9P4R6B3_9PLEO</name>
<dbReference type="GO" id="GO:0046872">
    <property type="term" value="F:metal ion binding"/>
    <property type="evidence" value="ECO:0007669"/>
    <property type="project" value="UniProtKB-KW"/>
</dbReference>
<dbReference type="AlphaFoldDB" id="A0A9P4R6B3"/>
<keyword evidence="3" id="KW-0440">LIM domain</keyword>
<accession>A0A9P4R6B3</accession>
<dbReference type="Pfam" id="PF17111">
    <property type="entry name" value="PigL_N"/>
    <property type="match status" value="1"/>
</dbReference>
<evidence type="ECO:0000256" key="2">
    <source>
        <dbReference type="ARBA" id="ARBA00022833"/>
    </source>
</evidence>
<dbReference type="PROSITE" id="PS50023">
    <property type="entry name" value="LIM_DOMAIN_2"/>
    <property type="match status" value="1"/>
</dbReference>
<dbReference type="EMBL" id="ML996103">
    <property type="protein sequence ID" value="KAF2739689.1"/>
    <property type="molecule type" value="Genomic_DNA"/>
</dbReference>
<keyword evidence="2 3" id="KW-0862">Zinc</keyword>
<dbReference type="Proteomes" id="UP000799444">
    <property type="component" value="Unassembled WGS sequence"/>
</dbReference>
<feature type="region of interest" description="Disordered" evidence="4">
    <location>
        <begin position="606"/>
        <end position="633"/>
    </location>
</feature>
<feature type="domain" description="LIM zinc-binding" evidence="5">
    <location>
        <begin position="477"/>
        <end position="540"/>
    </location>
</feature>
<evidence type="ECO:0000256" key="1">
    <source>
        <dbReference type="ARBA" id="ARBA00022723"/>
    </source>
</evidence>
<evidence type="ECO:0000256" key="3">
    <source>
        <dbReference type="PROSITE-ProRule" id="PRU00125"/>
    </source>
</evidence>
<proteinExistence type="predicted"/>
<keyword evidence="7" id="KW-1185">Reference proteome</keyword>